<protein>
    <submittedName>
        <fullName evidence="7">Bi-domain-containing oxidoreductase</fullName>
    </submittedName>
</protein>
<dbReference type="SUPFAM" id="SSF51735">
    <property type="entry name" value="NAD(P)-binding Rossmann-fold domains"/>
    <property type="match status" value="2"/>
</dbReference>
<keyword evidence="5" id="KW-0560">Oxidoreductase</keyword>
<dbReference type="Pfam" id="PF08240">
    <property type="entry name" value="ADH_N"/>
    <property type="match status" value="1"/>
</dbReference>
<comment type="similarity">
    <text evidence="2">Belongs to the zinc-containing alcohol dehydrogenase family.</text>
</comment>
<dbReference type="SUPFAM" id="SSF50129">
    <property type="entry name" value="GroES-like"/>
    <property type="match status" value="1"/>
</dbReference>
<dbReference type="InterPro" id="IPR055170">
    <property type="entry name" value="GFO_IDH_MocA-like_dom"/>
</dbReference>
<proteinExistence type="inferred from homology"/>
<dbReference type="Proteomes" id="UP001595776">
    <property type="component" value="Unassembled WGS sequence"/>
</dbReference>
<dbReference type="EMBL" id="JBHSCR010000001">
    <property type="protein sequence ID" value="MFC4346745.1"/>
    <property type="molecule type" value="Genomic_DNA"/>
</dbReference>
<dbReference type="CDD" id="cd08255">
    <property type="entry name" value="2-desacetyl-2-hydroxyethyl_bacteriochlorophyllide_like"/>
    <property type="match status" value="1"/>
</dbReference>
<evidence type="ECO:0000259" key="6">
    <source>
        <dbReference type="SMART" id="SM00829"/>
    </source>
</evidence>
<dbReference type="InterPro" id="IPR000683">
    <property type="entry name" value="Gfo/Idh/MocA-like_OxRdtase_N"/>
</dbReference>
<keyword evidence="3" id="KW-0479">Metal-binding</keyword>
<dbReference type="SUPFAM" id="SSF55347">
    <property type="entry name" value="Glyceraldehyde-3-phosphate dehydrogenase-like, C-terminal domain"/>
    <property type="match status" value="1"/>
</dbReference>
<dbReference type="InterPro" id="IPR020843">
    <property type="entry name" value="ER"/>
</dbReference>
<dbReference type="Pfam" id="PF22725">
    <property type="entry name" value="GFO_IDH_MocA_C3"/>
    <property type="match status" value="1"/>
</dbReference>
<dbReference type="SMART" id="SM00829">
    <property type="entry name" value="PKS_ER"/>
    <property type="match status" value="1"/>
</dbReference>
<evidence type="ECO:0000256" key="3">
    <source>
        <dbReference type="ARBA" id="ARBA00022723"/>
    </source>
</evidence>
<dbReference type="Gene3D" id="3.40.50.720">
    <property type="entry name" value="NAD(P)-binding Rossmann-like Domain"/>
    <property type="match status" value="2"/>
</dbReference>
<sequence>MKQVLQSLKDGTTTLENVPVPRAGAGSVLIRTDISLVSAGTERMLVKFGKSGWISKVRQQPDKVRMVLEKARTDGIAATYDAVKSKFDQPLALGYCNVGQVVDAGNGVDGFKPGDRVVSNGKHAEYVTVPKNLCARIPKNVSLEEASFTVVGAIALQGIRLANPTLGECVVVTGLGVIGLMAVQLLCAHGCRVLGIDFDDSRLALARQFGAETVNPGKGEDVLDAAAAFSRGQGIDAVIITAATDSNEPVRQAAQMCRQRGRIVLVGVVGLNLSRDDFYEKELTFQVSCSYGPGRYDSNYEEGGQDYPIGFVRWTEQRNFEAVLDLMASGSLDVKPLITHRFEVAQAAEAMDLLTSSEPSMGILINYPGGIDGEAQILERVVTLDDVQPKAGKGRVAFLGSGNYASRVLIPSFKTAGADLGTVVSSGGISAVRFGKKFGFREAATDASRVLANREIDTIVVATRHDAHATQVLDALRAGKHVFCEKPLCLTLAELAEIKAEANRRPEQQLVVGFNRRFAPQVVKMKTLLAPIKAPKNLIITVNAGEIPPDHWTQDPVVGGGRIIGEACHFIDLARHLIGHPVTAHHGVALGRHPSTPVNDDKVSLTLQFADGSVATILYLANGHKGFPKERVEIFAAGRVLQLDNFIRLRGWGWSGFSKMNLWRQNKGVDALVAAFMASVKCRAVAPVPLAEVFETTEITIKLAEAVRQ</sequence>
<keyword evidence="4" id="KW-0862">Zinc</keyword>
<dbReference type="InterPro" id="IPR036291">
    <property type="entry name" value="NAD(P)-bd_dom_sf"/>
</dbReference>
<dbReference type="RefSeq" id="WP_068148427.1">
    <property type="nucleotide sequence ID" value="NZ_JBHSCR010000001.1"/>
</dbReference>
<evidence type="ECO:0000313" key="8">
    <source>
        <dbReference type="Proteomes" id="UP001595776"/>
    </source>
</evidence>
<comment type="cofactor">
    <cofactor evidence="1">
        <name>Zn(2+)</name>
        <dbReference type="ChEBI" id="CHEBI:29105"/>
    </cofactor>
</comment>
<evidence type="ECO:0000256" key="4">
    <source>
        <dbReference type="ARBA" id="ARBA00022833"/>
    </source>
</evidence>
<evidence type="ECO:0000256" key="1">
    <source>
        <dbReference type="ARBA" id="ARBA00001947"/>
    </source>
</evidence>
<name>A0ABV8U6L2_9PROT</name>
<comment type="caution">
    <text evidence="7">The sequence shown here is derived from an EMBL/GenBank/DDBJ whole genome shotgun (WGS) entry which is preliminary data.</text>
</comment>
<reference evidence="8" key="1">
    <citation type="journal article" date="2019" name="Int. J. Syst. Evol. Microbiol.">
        <title>The Global Catalogue of Microorganisms (GCM) 10K type strain sequencing project: providing services to taxonomists for standard genome sequencing and annotation.</title>
        <authorList>
            <consortium name="The Broad Institute Genomics Platform"/>
            <consortium name="The Broad Institute Genome Sequencing Center for Infectious Disease"/>
            <person name="Wu L."/>
            <person name="Ma J."/>
        </authorList>
    </citation>
    <scope>NUCLEOTIDE SEQUENCE [LARGE SCALE GENOMIC DNA]</scope>
    <source>
        <strain evidence="8">CGMCC 1.15304</strain>
    </source>
</reference>
<evidence type="ECO:0000313" key="7">
    <source>
        <dbReference type="EMBL" id="MFC4346745.1"/>
    </source>
</evidence>
<dbReference type="PANTHER" id="PTHR43350">
    <property type="entry name" value="NAD-DEPENDENT ALCOHOL DEHYDROGENASE"/>
    <property type="match status" value="1"/>
</dbReference>
<accession>A0ABV8U6L2</accession>
<organism evidence="7 8">
    <name type="scientific">Kordiimonas lipolytica</name>
    <dbReference type="NCBI Taxonomy" id="1662421"/>
    <lineage>
        <taxon>Bacteria</taxon>
        <taxon>Pseudomonadati</taxon>
        <taxon>Pseudomonadota</taxon>
        <taxon>Alphaproteobacteria</taxon>
        <taxon>Kordiimonadales</taxon>
        <taxon>Kordiimonadaceae</taxon>
        <taxon>Kordiimonas</taxon>
    </lineage>
</organism>
<feature type="domain" description="Enoyl reductase (ER)" evidence="6">
    <location>
        <begin position="71"/>
        <end position="363"/>
    </location>
</feature>
<gene>
    <name evidence="7" type="ORF">ACFO5Q_02655</name>
</gene>
<dbReference type="Gene3D" id="3.30.360.10">
    <property type="entry name" value="Dihydrodipicolinate Reductase, domain 2"/>
    <property type="match status" value="1"/>
</dbReference>
<keyword evidence="8" id="KW-1185">Reference proteome</keyword>
<dbReference type="InterPro" id="IPR011032">
    <property type="entry name" value="GroES-like_sf"/>
</dbReference>
<evidence type="ECO:0000256" key="2">
    <source>
        <dbReference type="ARBA" id="ARBA00008072"/>
    </source>
</evidence>
<dbReference type="Pfam" id="PF00107">
    <property type="entry name" value="ADH_zinc_N"/>
    <property type="match status" value="1"/>
</dbReference>
<dbReference type="PANTHER" id="PTHR43350:SF19">
    <property type="entry name" value="D-GULOSIDE 3-DEHYDROGENASE"/>
    <property type="match status" value="1"/>
</dbReference>
<dbReference type="Gene3D" id="3.90.180.10">
    <property type="entry name" value="Medium-chain alcohol dehydrogenases, catalytic domain"/>
    <property type="match status" value="2"/>
</dbReference>
<dbReference type="InterPro" id="IPR013149">
    <property type="entry name" value="ADH-like_C"/>
</dbReference>
<dbReference type="Pfam" id="PF01408">
    <property type="entry name" value="GFO_IDH_MocA"/>
    <property type="match status" value="1"/>
</dbReference>
<dbReference type="InterPro" id="IPR013154">
    <property type="entry name" value="ADH-like_N"/>
</dbReference>
<evidence type="ECO:0000256" key="5">
    <source>
        <dbReference type="ARBA" id="ARBA00023002"/>
    </source>
</evidence>